<protein>
    <submittedName>
        <fullName evidence="1">Uncharacterized protein</fullName>
    </submittedName>
</protein>
<dbReference type="RefSeq" id="WP_012836490.1">
    <property type="nucleotide sequence ID" value="NC_013442.1"/>
</dbReference>
<proteinExistence type="predicted"/>
<evidence type="ECO:0000313" key="2">
    <source>
        <dbReference type="Proteomes" id="UP000001219"/>
    </source>
</evidence>
<evidence type="ECO:0000313" key="1">
    <source>
        <dbReference type="EMBL" id="ACY24020.1"/>
    </source>
</evidence>
<geneLocation type="plasmid" evidence="1 2">
    <name>pGBRO01</name>
</geneLocation>
<keyword evidence="1" id="KW-0614">Plasmid</keyword>
<dbReference type="EMBL" id="CP001803">
    <property type="protein sequence ID" value="ACY24020.1"/>
    <property type="molecule type" value="Genomic_DNA"/>
</dbReference>
<accession>D0LFH1</accession>
<dbReference type="Proteomes" id="UP000001219">
    <property type="component" value="Plasmid pGBRO01"/>
</dbReference>
<name>D0LFH1_GORB4</name>
<dbReference type="HOGENOM" id="CLU_725150_0_0_11"/>
<dbReference type="AlphaFoldDB" id="D0LFH1"/>
<sequence>MGRVVARKRTPQSAGAGEADSGRVQLCLLQPWRQAVNCFFPGEDDDPDIDDLVWRTPRTYAAGDTMVYLVDAPSPAIIKIDTLSRSSEDDGLNAEPDSEWGPFDQGLSLRAIEKRLGDTLPEAPVTITDDTLGQQFLAAIEAEEAHPTPWREVDDSWCRWHPADAPPGAPFGPADCVGCGRQFTPDLPAESHQRNVGDDEDPAFADGSPVAVCSDCHDRLHQPLPVSLADLICARRPLCPSCSAERTLEVIWGMPAGPPGLGVALAGCVITGPTLEYRCAACGYEWSDDDTAYPAAHGAGGGDRVRARLSDYPPGDLPPSRRQQPGRLVVGRYHPHHVDGAWESGTRHLIIGEDHKHYIVDPTTLRWADHTTDADLSPSLD</sequence>
<dbReference type="OrthoDB" id="4578603at2"/>
<organism evidence="1 2">
    <name type="scientific">Gordonia bronchialis (strain ATCC 25592 / DSM 43247 / BCRC 13721 / JCM 3198 / KCTC 3076 / NBRC 16047 / NCTC 10667)</name>
    <name type="common">Rhodococcus bronchialis</name>
    <dbReference type="NCBI Taxonomy" id="526226"/>
    <lineage>
        <taxon>Bacteria</taxon>
        <taxon>Bacillati</taxon>
        <taxon>Actinomycetota</taxon>
        <taxon>Actinomycetes</taxon>
        <taxon>Mycobacteriales</taxon>
        <taxon>Gordoniaceae</taxon>
        <taxon>Gordonia</taxon>
    </lineage>
</organism>
<dbReference type="KEGG" id="gbr:Gbro_4907"/>
<dbReference type="eggNOG" id="ENOG5030EHG">
    <property type="taxonomic scope" value="Bacteria"/>
</dbReference>
<keyword evidence="2" id="KW-1185">Reference proteome</keyword>
<gene>
    <name evidence="1" type="ORF">Gbro_4907</name>
</gene>
<reference evidence="1 2" key="1">
    <citation type="journal article" date="2010" name="Stand. Genomic Sci.">
        <title>Complete genome sequence of Gordonia bronchialis type strain (3410).</title>
        <authorList>
            <person name="Ivanova N."/>
            <person name="Sikorski J."/>
            <person name="Jando M."/>
            <person name="Lapidus A."/>
            <person name="Nolan M."/>
            <person name="Lucas S."/>
            <person name="Del Rio T.G."/>
            <person name="Tice H."/>
            <person name="Copeland A."/>
            <person name="Cheng J.F."/>
            <person name="Chen F."/>
            <person name="Bruce D."/>
            <person name="Goodwin L."/>
            <person name="Pitluck S."/>
            <person name="Mavromatis K."/>
            <person name="Ovchinnikova G."/>
            <person name="Pati A."/>
            <person name="Chen A."/>
            <person name="Palaniappan K."/>
            <person name="Land M."/>
            <person name="Hauser L."/>
            <person name="Chang Y.J."/>
            <person name="Jeffries C.D."/>
            <person name="Chain P."/>
            <person name="Saunders E."/>
            <person name="Han C."/>
            <person name="Detter J.C."/>
            <person name="Brettin T."/>
            <person name="Rohde M."/>
            <person name="Goker M."/>
            <person name="Bristow J."/>
            <person name="Eisen J.A."/>
            <person name="Markowitz V."/>
            <person name="Hugenholtz P."/>
            <person name="Klenk H.P."/>
            <person name="Kyrpides N.C."/>
        </authorList>
    </citation>
    <scope>NUCLEOTIDE SEQUENCE [LARGE SCALE GENOMIC DNA]</scope>
    <source>
        <strain evidence="2">ATCC 25592 / DSM 43247 / BCRC 13721 / JCM 3198 / KCTC 3076 / NBRC 16047 / NCTC 10667</strain>
        <plasmid evidence="2">pGBRO01</plasmid>
    </source>
</reference>